<sequence>MVSAIWEDDRKRQASHPHPGPLPEGEGEKWSLPCGKMAGNARRLTLIPARSLRERGKDGLCHIGR</sequence>
<dbReference type="AlphaFoldDB" id="A0A2P5GJ39"/>
<evidence type="ECO:0000313" key="3">
    <source>
        <dbReference type="Proteomes" id="UP000247005"/>
    </source>
</evidence>
<proteinExistence type="predicted"/>
<accession>A0A2P5GJ39</accession>
<organism evidence="2 3">
    <name type="scientific">Superficieibacter electus</name>
    <dbReference type="NCBI Taxonomy" id="2022662"/>
    <lineage>
        <taxon>Bacteria</taxon>
        <taxon>Pseudomonadati</taxon>
        <taxon>Pseudomonadota</taxon>
        <taxon>Gammaproteobacteria</taxon>
        <taxon>Enterobacterales</taxon>
        <taxon>Enterobacteriaceae</taxon>
        <taxon>Superficieibacter</taxon>
    </lineage>
</organism>
<gene>
    <name evidence="2" type="ORF">CHU32_23070</name>
</gene>
<name>A0A2P5GJ39_9ENTR</name>
<dbReference type="EMBL" id="PQGD01000024">
    <property type="protein sequence ID" value="POP43520.1"/>
    <property type="molecule type" value="Genomic_DNA"/>
</dbReference>
<reference evidence="2 3" key="1">
    <citation type="submission" date="2018-01" db="EMBL/GenBank/DDBJ databases">
        <title>Superficieibacter electus gen. nov., sp. nov., an extended-spectrum beta-lactamase possessing member of the Enterobacteriaceae family, isolated from intensive care unit surfaces.</title>
        <authorList>
            <person name="Potter R.F."/>
            <person name="D'Souza A.W."/>
        </authorList>
    </citation>
    <scope>NUCLEOTIDE SEQUENCE [LARGE SCALE GENOMIC DNA]</scope>
    <source>
        <strain evidence="2 3">BP-1</strain>
    </source>
</reference>
<comment type="caution">
    <text evidence="2">The sequence shown here is derived from an EMBL/GenBank/DDBJ whole genome shotgun (WGS) entry which is preliminary data.</text>
</comment>
<dbReference type="Proteomes" id="UP000247005">
    <property type="component" value="Unassembled WGS sequence"/>
</dbReference>
<evidence type="ECO:0000256" key="1">
    <source>
        <dbReference type="SAM" id="MobiDB-lite"/>
    </source>
</evidence>
<feature type="region of interest" description="Disordered" evidence="1">
    <location>
        <begin position="1"/>
        <end position="30"/>
    </location>
</feature>
<protein>
    <submittedName>
        <fullName evidence="2">Uncharacterized protein</fullName>
    </submittedName>
</protein>
<evidence type="ECO:0000313" key="2">
    <source>
        <dbReference type="EMBL" id="POP43520.1"/>
    </source>
</evidence>